<gene>
    <name evidence="1" type="ORF">COLSTE_00204</name>
</gene>
<dbReference type="AlphaFoldDB" id="B6G7V1"/>
<organism evidence="1 2">
    <name type="scientific">Collinsella stercoris DSM 13279</name>
    <dbReference type="NCBI Taxonomy" id="445975"/>
    <lineage>
        <taxon>Bacteria</taxon>
        <taxon>Bacillati</taxon>
        <taxon>Actinomycetota</taxon>
        <taxon>Coriobacteriia</taxon>
        <taxon>Coriobacteriales</taxon>
        <taxon>Coriobacteriaceae</taxon>
        <taxon>Collinsella</taxon>
    </lineage>
</organism>
<evidence type="ECO:0000313" key="2">
    <source>
        <dbReference type="Proteomes" id="UP000003560"/>
    </source>
</evidence>
<name>B6G7V1_9ACTN</name>
<accession>B6G7V1</accession>
<proteinExistence type="predicted"/>
<sequence length="42" mass="4831">MVRITRRALSFVQARSSSINVENQRWRLMSLGGLILFYSGES</sequence>
<comment type="caution">
    <text evidence="1">The sequence shown here is derived from an EMBL/GenBank/DDBJ whole genome shotgun (WGS) entry which is preliminary data.</text>
</comment>
<dbReference type="Proteomes" id="UP000003560">
    <property type="component" value="Unassembled WGS sequence"/>
</dbReference>
<dbReference type="HOGENOM" id="CLU_3250020_0_0_11"/>
<reference evidence="1 2" key="2">
    <citation type="submission" date="2008-10" db="EMBL/GenBank/DDBJ databases">
        <authorList>
            <person name="Fulton L."/>
            <person name="Clifton S."/>
            <person name="Fulton B."/>
            <person name="Xu J."/>
            <person name="Minx P."/>
            <person name="Pepin K.H."/>
            <person name="Johnson M."/>
            <person name="Thiruvilangam P."/>
            <person name="Bhonagiri V."/>
            <person name="Nash W.E."/>
            <person name="Mardis E.R."/>
            <person name="Wilson R.K."/>
        </authorList>
    </citation>
    <scope>NUCLEOTIDE SEQUENCE [LARGE SCALE GENOMIC DNA]</scope>
    <source>
        <strain evidence="1 2">DSM 13279</strain>
    </source>
</reference>
<reference evidence="1 2" key="1">
    <citation type="submission" date="2008-10" db="EMBL/GenBank/DDBJ databases">
        <title>Draft genome sequence of Collinsella stercoris (DSM 13279).</title>
        <authorList>
            <person name="Sudarsanam P."/>
            <person name="Ley R."/>
            <person name="Guruge J."/>
            <person name="Turnbaugh P.J."/>
            <person name="Mahowald M."/>
            <person name="Liep D."/>
            <person name="Gordon J."/>
        </authorList>
    </citation>
    <scope>NUCLEOTIDE SEQUENCE [LARGE SCALE GENOMIC DNA]</scope>
    <source>
        <strain evidence="1 2">DSM 13279</strain>
    </source>
</reference>
<protein>
    <submittedName>
        <fullName evidence="1">Uncharacterized protein</fullName>
    </submittedName>
</protein>
<keyword evidence="2" id="KW-1185">Reference proteome</keyword>
<evidence type="ECO:0000313" key="1">
    <source>
        <dbReference type="EMBL" id="EEA91649.1"/>
    </source>
</evidence>
<dbReference type="EMBL" id="ABXJ01000012">
    <property type="protein sequence ID" value="EEA91649.1"/>
    <property type="molecule type" value="Genomic_DNA"/>
</dbReference>